<evidence type="ECO:0000259" key="1">
    <source>
        <dbReference type="Pfam" id="PF13472"/>
    </source>
</evidence>
<organism evidence="2 3">
    <name type="scientific">Bifidobacterium pseudocatenulatum</name>
    <dbReference type="NCBI Taxonomy" id="28026"/>
    <lineage>
        <taxon>Bacteria</taxon>
        <taxon>Bacillati</taxon>
        <taxon>Actinomycetota</taxon>
        <taxon>Actinomycetes</taxon>
        <taxon>Bifidobacteriales</taxon>
        <taxon>Bifidobacteriaceae</taxon>
        <taxon>Bifidobacterium</taxon>
    </lineage>
</organism>
<dbReference type="EMBL" id="MNLB01000004">
    <property type="protein sequence ID" value="PAC73605.1"/>
    <property type="molecule type" value="Genomic_DNA"/>
</dbReference>
<accession>A0A267WLV6</accession>
<comment type="caution">
    <text evidence="2">The sequence shown here is derived from an EMBL/GenBank/DDBJ whole genome shotgun (WGS) entry which is preliminary data.</text>
</comment>
<protein>
    <submittedName>
        <fullName evidence="2">GDSL-like Lipase/Acylhydrolase family</fullName>
    </submittedName>
</protein>
<gene>
    <name evidence="2" type="ORF">BPS1E_0997</name>
</gene>
<evidence type="ECO:0000313" key="2">
    <source>
        <dbReference type="EMBL" id="PAC73605.1"/>
    </source>
</evidence>
<reference evidence="2 3" key="1">
    <citation type="journal article" date="2017" name="ISME J.">
        <title>Unveiling bifidobacterial biogeography across the mammalian branch of the tree of life.</title>
        <authorList>
            <person name="Milani C."/>
            <person name="Mangifesta M."/>
            <person name="Mancabelli L."/>
            <person name="Lugli G.A."/>
            <person name="James K."/>
            <person name="Duranti S."/>
            <person name="Turroni F."/>
            <person name="Ferrario C."/>
            <person name="Ossiprandi M.C."/>
            <person name="van Sinderen D."/>
            <person name="Ventura M."/>
        </authorList>
    </citation>
    <scope>NUCLEOTIDE SEQUENCE [LARGE SCALE GENOMIC DNA]</scope>
    <source>
        <strain evidence="2 3">1E</strain>
    </source>
</reference>
<dbReference type="GO" id="GO:0016787">
    <property type="term" value="F:hydrolase activity"/>
    <property type="evidence" value="ECO:0007669"/>
    <property type="project" value="UniProtKB-KW"/>
</dbReference>
<dbReference type="Proteomes" id="UP000216789">
    <property type="component" value="Unassembled WGS sequence"/>
</dbReference>
<keyword evidence="2" id="KW-0378">Hydrolase</keyword>
<dbReference type="SUPFAM" id="SSF52266">
    <property type="entry name" value="SGNH hydrolase"/>
    <property type="match status" value="1"/>
</dbReference>
<evidence type="ECO:0000313" key="3">
    <source>
        <dbReference type="Proteomes" id="UP000216789"/>
    </source>
</evidence>
<dbReference type="InterPro" id="IPR036514">
    <property type="entry name" value="SGNH_hydro_sf"/>
</dbReference>
<feature type="domain" description="SGNH hydrolase-type esterase" evidence="1">
    <location>
        <begin position="111"/>
        <end position="279"/>
    </location>
</feature>
<dbReference type="Gene3D" id="3.40.50.1110">
    <property type="entry name" value="SGNH hydrolase"/>
    <property type="match status" value="1"/>
</dbReference>
<dbReference type="CDD" id="cd00229">
    <property type="entry name" value="SGNH_hydrolase"/>
    <property type="match status" value="1"/>
</dbReference>
<name>A0A267WLV6_BIFPS</name>
<dbReference type="AlphaFoldDB" id="A0A267WLV6"/>
<dbReference type="Pfam" id="PF13472">
    <property type="entry name" value="Lipase_GDSL_2"/>
    <property type="match status" value="1"/>
</dbReference>
<sequence length="401" mass="42864">MTDPTKVAFDPADMPQTSRHHIRYPGLNDLTRFAQQQFQAMAESIDDNIDDLPAQITDELTTATTNAKKWRDEAESFASQAGNISDEGVATLIRKNGSATRAALHGSKALFIGDSYTQGLRASSNANRWTTLVCQAFGWSEDNRGVGGSGYSVGGEGNKTFLQQLQAAKADNSTPDIIFISGGRNDGGTTIIRKAEEAFSYAKTTWPAARVVCIPALWGDYRPISVDAQYRADDIKTAALNDGVEIIWDSWQWLYNLTDQIHDLGGGNLDMHPNDKGYATIAHHVIQALLGGPTAISTPRVQLGSYNNSKSGSMSVSIDDGIVTLCGDMGSTGNVYVGWDFAQLPAQARPATTRFASGWTAQGGSMALVKISTDGKCIINNLYGAAGTGVGITGISWPVGR</sequence>
<dbReference type="InterPro" id="IPR013830">
    <property type="entry name" value="SGNH_hydro"/>
</dbReference>
<proteinExistence type="predicted"/>